<dbReference type="InterPro" id="IPR018020">
    <property type="entry name" value="OHCU_decarboxylase"/>
</dbReference>
<gene>
    <name evidence="3" type="ORF">CPB83DRAFT_83563</name>
</gene>
<comment type="caution">
    <text evidence="3">The sequence shown here is derived from an EMBL/GenBank/DDBJ whole genome shotgun (WGS) entry which is preliminary data.</text>
</comment>
<evidence type="ECO:0000313" key="4">
    <source>
        <dbReference type="Proteomes" id="UP000807306"/>
    </source>
</evidence>
<proteinExistence type="predicted"/>
<dbReference type="AlphaFoldDB" id="A0A9P6ENA0"/>
<dbReference type="Gene3D" id="1.10.3330.10">
    <property type="entry name" value="Oxo-4-hydroxy-4-carboxy-5-ureidoimidazoline decarboxylase"/>
    <property type="match status" value="1"/>
</dbReference>
<dbReference type="PANTHER" id="PTHR37987">
    <property type="entry name" value="CHROMOSOME 9, WHOLE GENOME SHOTGUN SEQUENCE"/>
    <property type="match status" value="1"/>
</dbReference>
<evidence type="ECO:0000313" key="3">
    <source>
        <dbReference type="EMBL" id="KAF9531729.1"/>
    </source>
</evidence>
<dbReference type="SUPFAM" id="SSF158694">
    <property type="entry name" value="UraD-Like"/>
    <property type="match status" value="1"/>
</dbReference>
<reference evidence="3" key="1">
    <citation type="submission" date="2020-11" db="EMBL/GenBank/DDBJ databases">
        <authorList>
            <consortium name="DOE Joint Genome Institute"/>
            <person name="Ahrendt S."/>
            <person name="Riley R."/>
            <person name="Andreopoulos W."/>
            <person name="Labutti K."/>
            <person name="Pangilinan J."/>
            <person name="Ruiz-Duenas F.J."/>
            <person name="Barrasa J.M."/>
            <person name="Sanchez-Garcia M."/>
            <person name="Camarero S."/>
            <person name="Miyauchi S."/>
            <person name="Serrano A."/>
            <person name="Linde D."/>
            <person name="Babiker R."/>
            <person name="Drula E."/>
            <person name="Ayuso-Fernandez I."/>
            <person name="Pacheco R."/>
            <person name="Padilla G."/>
            <person name="Ferreira P."/>
            <person name="Barriuso J."/>
            <person name="Kellner H."/>
            <person name="Castanera R."/>
            <person name="Alfaro M."/>
            <person name="Ramirez L."/>
            <person name="Pisabarro A.G."/>
            <person name="Kuo A."/>
            <person name="Tritt A."/>
            <person name="Lipzen A."/>
            <person name="He G."/>
            <person name="Yan M."/>
            <person name="Ng V."/>
            <person name="Cullen D."/>
            <person name="Martin F."/>
            <person name="Rosso M.-N."/>
            <person name="Henrissat B."/>
            <person name="Hibbett D."/>
            <person name="Martinez A.T."/>
            <person name="Grigoriev I.V."/>
        </authorList>
    </citation>
    <scope>NUCLEOTIDE SEQUENCE</scope>
    <source>
        <strain evidence="3">CBS 506.95</strain>
    </source>
</reference>
<dbReference type="OrthoDB" id="5398391at2759"/>
<protein>
    <submittedName>
        <fullName evidence="3">Oxo-4-hydroxy-4-carboxy-5-ureidoimidazoline decarboxylase</fullName>
    </submittedName>
</protein>
<dbReference type="Pfam" id="PF09349">
    <property type="entry name" value="OHCU_decarbox"/>
    <property type="match status" value="1"/>
</dbReference>
<keyword evidence="1" id="KW-0659">Purine metabolism</keyword>
<dbReference type="Proteomes" id="UP000807306">
    <property type="component" value="Unassembled WGS sequence"/>
</dbReference>
<dbReference type="PANTHER" id="PTHR37987:SF1">
    <property type="entry name" value="OXO-4-HYDROXY-4-CARBOXY-5-UREIDOIMIDAZOLINE DECARBOXYLASE DOMAIN-CONTAINING PROTEIN"/>
    <property type="match status" value="1"/>
</dbReference>
<accession>A0A9P6ENA0</accession>
<evidence type="ECO:0000256" key="1">
    <source>
        <dbReference type="ARBA" id="ARBA00022631"/>
    </source>
</evidence>
<name>A0A9P6ENA0_9AGAR</name>
<sequence length="212" mass="23203">MSLPTLASIQNSPSGPDSPLAIAFNTLFEHSPILVHKLEPQLHAILTSPSSGFSESAIEFNIELTTYIQLIDLTLFKISTWDPTSQAEFISGHPRIGEKKNLSKLSASEQGGLDQPTPPELLARLAHLNKLYEVKYPGLRYITFVNGRSREMIAREMEDVLGVSHSPDGDTLGKESVKIVERGSTAWLKELERAVGDVGKIAKSRLSALGIE</sequence>
<dbReference type="GO" id="GO:0006144">
    <property type="term" value="P:purine nucleobase metabolic process"/>
    <property type="evidence" value="ECO:0007669"/>
    <property type="project" value="UniProtKB-KW"/>
</dbReference>
<organism evidence="3 4">
    <name type="scientific">Crepidotus variabilis</name>
    <dbReference type="NCBI Taxonomy" id="179855"/>
    <lineage>
        <taxon>Eukaryota</taxon>
        <taxon>Fungi</taxon>
        <taxon>Dikarya</taxon>
        <taxon>Basidiomycota</taxon>
        <taxon>Agaricomycotina</taxon>
        <taxon>Agaricomycetes</taxon>
        <taxon>Agaricomycetidae</taxon>
        <taxon>Agaricales</taxon>
        <taxon>Agaricineae</taxon>
        <taxon>Crepidotaceae</taxon>
        <taxon>Crepidotus</taxon>
    </lineage>
</organism>
<keyword evidence="4" id="KW-1185">Reference proteome</keyword>
<dbReference type="EMBL" id="MU157834">
    <property type="protein sequence ID" value="KAF9531729.1"/>
    <property type="molecule type" value="Genomic_DNA"/>
</dbReference>
<evidence type="ECO:0000259" key="2">
    <source>
        <dbReference type="Pfam" id="PF09349"/>
    </source>
</evidence>
<dbReference type="InterPro" id="IPR036778">
    <property type="entry name" value="OHCU_decarboxylase_sf"/>
</dbReference>
<feature type="domain" description="Oxo-4-hydroxy-4-carboxy-5-ureidoimidazoline decarboxylase" evidence="2">
    <location>
        <begin position="24"/>
        <end position="162"/>
    </location>
</feature>